<feature type="domain" description="Orotidine 5'-phosphate decarboxylase" evidence="9">
    <location>
        <begin position="20"/>
        <end position="291"/>
    </location>
</feature>
<evidence type="ECO:0000256" key="3">
    <source>
        <dbReference type="ARBA" id="ARBA00022793"/>
    </source>
</evidence>
<keyword evidence="3" id="KW-0210">Decarboxylase</keyword>
<dbReference type="SUPFAM" id="SSF51366">
    <property type="entry name" value="Ribulose-phoshate binding barrel"/>
    <property type="match status" value="1"/>
</dbReference>
<dbReference type="AlphaFoldDB" id="A0A895XNC3"/>
<keyword evidence="5 10" id="KW-0456">Lyase</keyword>
<dbReference type="EMBL" id="CP070496">
    <property type="protein sequence ID" value="QSB06617.1"/>
    <property type="molecule type" value="Genomic_DNA"/>
</dbReference>
<keyword evidence="11" id="KW-1185">Reference proteome</keyword>
<evidence type="ECO:0000256" key="4">
    <source>
        <dbReference type="ARBA" id="ARBA00022975"/>
    </source>
</evidence>
<evidence type="ECO:0000256" key="1">
    <source>
        <dbReference type="ARBA" id="ARBA00004861"/>
    </source>
</evidence>
<dbReference type="SMART" id="SM00934">
    <property type="entry name" value="OMPdecase"/>
    <property type="match status" value="1"/>
</dbReference>
<sequence length="305" mass="32176">MNDQHNFGLRVQSAIEQRGRLCVGVDPHASLLAAWGLNDDLASATRFSYRLVDAVAQHVGFIKPQSAFFERFGWRGLALLEKVVERSRSAGALVILDVKRGDIGSTMRAYAEAYLPKGAPCEVDAITVSPFLGVGSLQPAVDIATEHGKGLFTLALTSNPEGRSVQSAVGADGRTVSQSVIDAAGLINAAYDPIGPLGVVVGATVGAEKSEVAAKERESKDEIAHTQQQTSESGHDLSKLRGPVLVPGMGAQGGQPEDLKRVLGPALKWSIPTYSRQIAQAGPSLAGIQSAVKDLQAAYRVTTRL</sequence>
<name>A0A895XNC3_9ACTN</name>
<dbReference type="RefSeq" id="WP_213172628.1">
    <property type="nucleotide sequence ID" value="NZ_CP070496.1"/>
</dbReference>
<evidence type="ECO:0000256" key="7">
    <source>
        <dbReference type="NCBIfam" id="TIGR02127"/>
    </source>
</evidence>
<proteinExistence type="inferred from homology"/>
<evidence type="ECO:0000259" key="9">
    <source>
        <dbReference type="SMART" id="SM00934"/>
    </source>
</evidence>
<dbReference type="InterPro" id="IPR011995">
    <property type="entry name" value="OMPdecase_type-2"/>
</dbReference>
<evidence type="ECO:0000256" key="5">
    <source>
        <dbReference type="ARBA" id="ARBA00023239"/>
    </source>
</evidence>
<dbReference type="EC" id="4.1.1.23" evidence="7"/>
<dbReference type="GO" id="GO:0044205">
    <property type="term" value="P:'de novo' UMP biosynthetic process"/>
    <property type="evidence" value="ECO:0007669"/>
    <property type="project" value="UniProtKB-UniPathway"/>
</dbReference>
<dbReference type="Pfam" id="PF00215">
    <property type="entry name" value="OMPdecase"/>
    <property type="match status" value="1"/>
</dbReference>
<evidence type="ECO:0000256" key="2">
    <source>
        <dbReference type="ARBA" id="ARBA00008847"/>
    </source>
</evidence>
<evidence type="ECO:0000313" key="10">
    <source>
        <dbReference type="EMBL" id="QSB06617.1"/>
    </source>
</evidence>
<dbReference type="InterPro" id="IPR013785">
    <property type="entry name" value="Aldolase_TIM"/>
</dbReference>
<dbReference type="GO" id="GO:0006207">
    <property type="term" value="P:'de novo' pyrimidine nucleobase biosynthetic process"/>
    <property type="evidence" value="ECO:0007669"/>
    <property type="project" value="InterPro"/>
</dbReference>
<comment type="pathway">
    <text evidence="1">Pyrimidine metabolism; UMP biosynthesis via de novo pathway; UMP from orotate: step 2/2.</text>
</comment>
<evidence type="ECO:0000313" key="11">
    <source>
        <dbReference type="Proteomes" id="UP000662939"/>
    </source>
</evidence>
<dbReference type="PROSITE" id="PS00156">
    <property type="entry name" value="OMPDECASE"/>
    <property type="match status" value="1"/>
</dbReference>
<dbReference type="PANTHER" id="PTHR43375">
    <property type="entry name" value="OROTIDINE 5'-PHOSPHATE DECARBOXYLASE"/>
    <property type="match status" value="1"/>
</dbReference>
<accession>A0A895XNC3</accession>
<dbReference type="KEGG" id="nav:JQS30_06900"/>
<dbReference type="InterPro" id="IPR011060">
    <property type="entry name" value="RibuloseP-bd_barrel"/>
</dbReference>
<evidence type="ECO:0000256" key="6">
    <source>
        <dbReference type="ARBA" id="ARBA00049157"/>
    </source>
</evidence>
<keyword evidence="4" id="KW-0665">Pyrimidine biosynthesis</keyword>
<protein>
    <recommendedName>
        <fullName evidence="7">Orotidine-5'-phosphate decarboxylase</fullName>
        <ecNumber evidence="7">4.1.1.23</ecNumber>
    </recommendedName>
</protein>
<feature type="region of interest" description="Disordered" evidence="8">
    <location>
        <begin position="213"/>
        <end position="241"/>
    </location>
</feature>
<dbReference type="InterPro" id="IPR001754">
    <property type="entry name" value="OMPdeCOase_dom"/>
</dbReference>
<gene>
    <name evidence="10" type="primary">pyrF</name>
    <name evidence="10" type="ORF">JQS30_06900</name>
</gene>
<dbReference type="UniPathway" id="UPA00070">
    <property type="reaction ID" value="UER00120"/>
</dbReference>
<dbReference type="InterPro" id="IPR018089">
    <property type="entry name" value="OMPdecase_AS"/>
</dbReference>
<dbReference type="CDD" id="cd04725">
    <property type="entry name" value="OMP_decarboxylase_like"/>
    <property type="match status" value="1"/>
</dbReference>
<comment type="catalytic activity">
    <reaction evidence="6">
        <text>orotidine 5'-phosphate + H(+) = UMP + CO2</text>
        <dbReference type="Rhea" id="RHEA:11596"/>
        <dbReference type="ChEBI" id="CHEBI:15378"/>
        <dbReference type="ChEBI" id="CHEBI:16526"/>
        <dbReference type="ChEBI" id="CHEBI:57538"/>
        <dbReference type="ChEBI" id="CHEBI:57865"/>
        <dbReference type="EC" id="4.1.1.23"/>
    </reaction>
</comment>
<dbReference type="PANTHER" id="PTHR43375:SF1">
    <property type="entry name" value="OROTIDINE 5'-PHOSPHATE DECARBOXYLASE"/>
    <property type="match status" value="1"/>
</dbReference>
<organism evidence="10 11">
    <name type="scientific">Natronoglycomyces albus</name>
    <dbReference type="NCBI Taxonomy" id="2811108"/>
    <lineage>
        <taxon>Bacteria</taxon>
        <taxon>Bacillati</taxon>
        <taxon>Actinomycetota</taxon>
        <taxon>Actinomycetes</taxon>
        <taxon>Glycomycetales</taxon>
        <taxon>Glycomycetaceae</taxon>
        <taxon>Natronoglycomyces</taxon>
    </lineage>
</organism>
<dbReference type="NCBIfam" id="TIGR02127">
    <property type="entry name" value="pyrF_sub2"/>
    <property type="match status" value="1"/>
</dbReference>
<reference evidence="10" key="1">
    <citation type="submission" date="2021-02" db="EMBL/GenBank/DDBJ databases">
        <title>Natronoglycomyces albus gen. nov., sp. nov, a haloalkaliphilic actinobacterium from a soda solonchak soil.</title>
        <authorList>
            <person name="Sorokin D.Y."/>
            <person name="Khijniak T.V."/>
            <person name="Zakharycheva A.P."/>
            <person name="Boueva O.V."/>
            <person name="Ariskina E.V."/>
            <person name="Hahnke R.L."/>
            <person name="Bunk B."/>
            <person name="Sproer C."/>
            <person name="Schumann P."/>
            <person name="Evtushenko L.I."/>
            <person name="Kublanov I.V."/>
        </authorList>
    </citation>
    <scope>NUCLEOTIDE SEQUENCE</scope>
    <source>
        <strain evidence="10">DSM 106290</strain>
    </source>
</reference>
<comment type="similarity">
    <text evidence="2">Belongs to the OMP decarboxylase family. Type 2 subfamily.</text>
</comment>
<feature type="compositionally biased region" description="Basic and acidic residues" evidence="8">
    <location>
        <begin position="213"/>
        <end position="224"/>
    </location>
</feature>
<dbReference type="Proteomes" id="UP000662939">
    <property type="component" value="Chromosome"/>
</dbReference>
<evidence type="ECO:0000256" key="8">
    <source>
        <dbReference type="SAM" id="MobiDB-lite"/>
    </source>
</evidence>
<dbReference type="Gene3D" id="3.20.20.70">
    <property type="entry name" value="Aldolase class I"/>
    <property type="match status" value="1"/>
</dbReference>
<dbReference type="GO" id="GO:0004590">
    <property type="term" value="F:orotidine-5'-phosphate decarboxylase activity"/>
    <property type="evidence" value="ECO:0007669"/>
    <property type="project" value="UniProtKB-UniRule"/>
</dbReference>